<evidence type="ECO:0000313" key="2">
    <source>
        <dbReference type="Proteomes" id="UP000735302"/>
    </source>
</evidence>
<dbReference type="AlphaFoldDB" id="A0AAV4BA13"/>
<organism evidence="1 2">
    <name type="scientific">Plakobranchus ocellatus</name>
    <dbReference type="NCBI Taxonomy" id="259542"/>
    <lineage>
        <taxon>Eukaryota</taxon>
        <taxon>Metazoa</taxon>
        <taxon>Spiralia</taxon>
        <taxon>Lophotrochozoa</taxon>
        <taxon>Mollusca</taxon>
        <taxon>Gastropoda</taxon>
        <taxon>Heterobranchia</taxon>
        <taxon>Euthyneura</taxon>
        <taxon>Panpulmonata</taxon>
        <taxon>Sacoglossa</taxon>
        <taxon>Placobranchoidea</taxon>
        <taxon>Plakobranchidae</taxon>
        <taxon>Plakobranchus</taxon>
    </lineage>
</organism>
<comment type="caution">
    <text evidence="1">The sequence shown here is derived from an EMBL/GenBank/DDBJ whole genome shotgun (WGS) entry which is preliminary data.</text>
</comment>
<reference evidence="1 2" key="1">
    <citation type="journal article" date="2021" name="Elife">
        <title>Chloroplast acquisition without the gene transfer in kleptoplastic sea slugs, Plakobranchus ocellatus.</title>
        <authorList>
            <person name="Maeda T."/>
            <person name="Takahashi S."/>
            <person name="Yoshida T."/>
            <person name="Shimamura S."/>
            <person name="Takaki Y."/>
            <person name="Nagai Y."/>
            <person name="Toyoda A."/>
            <person name="Suzuki Y."/>
            <person name="Arimoto A."/>
            <person name="Ishii H."/>
            <person name="Satoh N."/>
            <person name="Nishiyama T."/>
            <person name="Hasebe M."/>
            <person name="Maruyama T."/>
            <person name="Minagawa J."/>
            <person name="Obokata J."/>
            <person name="Shigenobu S."/>
        </authorList>
    </citation>
    <scope>NUCLEOTIDE SEQUENCE [LARGE SCALE GENOMIC DNA]</scope>
</reference>
<name>A0AAV4BA13_9GAST</name>
<protein>
    <recommendedName>
        <fullName evidence="3">Retrotransposon gag domain-containing protein</fullName>
    </recommendedName>
</protein>
<evidence type="ECO:0000313" key="1">
    <source>
        <dbReference type="EMBL" id="GFO15993.1"/>
    </source>
</evidence>
<evidence type="ECO:0008006" key="3">
    <source>
        <dbReference type="Google" id="ProtNLM"/>
    </source>
</evidence>
<gene>
    <name evidence="1" type="ORF">PoB_004249800</name>
</gene>
<accession>A0AAV4BA13</accession>
<proteinExistence type="predicted"/>
<dbReference type="EMBL" id="BLXT01004638">
    <property type="protein sequence ID" value="GFO15993.1"/>
    <property type="molecule type" value="Genomic_DNA"/>
</dbReference>
<keyword evidence="2" id="KW-1185">Reference proteome</keyword>
<sequence>MKYEHFARDQSFSVQQAKDYLFWSLAGRAADYYFLLICLHNNFEYIQITWFVEQRFAPQCQRETTFLSFQNARQKKGESLWDWADQMHHLAVGAFETAANAGLRERDIEQMIHKFCDGCLDREA</sequence>
<dbReference type="Proteomes" id="UP000735302">
    <property type="component" value="Unassembled WGS sequence"/>
</dbReference>